<dbReference type="InterPro" id="IPR029044">
    <property type="entry name" value="Nucleotide-diphossugar_trans"/>
</dbReference>
<dbReference type="Gene3D" id="3.90.550.10">
    <property type="entry name" value="Spore Coat Polysaccharide Biosynthesis Protein SpsA, Chain A"/>
    <property type="match status" value="1"/>
</dbReference>
<keyword evidence="2" id="KW-1185">Reference proteome</keyword>
<reference evidence="1 2" key="1">
    <citation type="submission" date="2018-10" db="EMBL/GenBank/DDBJ databases">
        <title>Phylogenomics of Brevibacillus.</title>
        <authorList>
            <person name="Dunlap C."/>
        </authorList>
    </citation>
    <scope>NUCLEOTIDE SEQUENCE [LARGE SCALE GENOMIC DNA]</scope>
    <source>
        <strain evidence="1 2">DSM 100115</strain>
    </source>
</reference>
<dbReference type="GO" id="GO:0016740">
    <property type="term" value="F:transferase activity"/>
    <property type="evidence" value="ECO:0007669"/>
    <property type="project" value="UniProtKB-KW"/>
</dbReference>
<dbReference type="AlphaFoldDB" id="A0A3M8B699"/>
<comment type="caution">
    <text evidence="1">The sequence shown here is derived from an EMBL/GenBank/DDBJ whole genome shotgun (WGS) entry which is preliminary data.</text>
</comment>
<organism evidence="1 2">
    <name type="scientific">Brevibacillus gelatini</name>
    <dbReference type="NCBI Taxonomy" id="1655277"/>
    <lineage>
        <taxon>Bacteria</taxon>
        <taxon>Bacillati</taxon>
        <taxon>Bacillota</taxon>
        <taxon>Bacilli</taxon>
        <taxon>Bacillales</taxon>
        <taxon>Paenibacillaceae</taxon>
        <taxon>Brevibacillus</taxon>
    </lineage>
</organism>
<evidence type="ECO:0000313" key="1">
    <source>
        <dbReference type="EMBL" id="RNB58986.1"/>
    </source>
</evidence>
<name>A0A3M8B699_9BACL</name>
<evidence type="ECO:0000313" key="2">
    <source>
        <dbReference type="Proteomes" id="UP000268829"/>
    </source>
</evidence>
<dbReference type="SUPFAM" id="SSF53448">
    <property type="entry name" value="Nucleotide-diphospho-sugar transferases"/>
    <property type="match status" value="1"/>
</dbReference>
<dbReference type="OrthoDB" id="2902148at2"/>
<gene>
    <name evidence="1" type="ORF">EDM57_05790</name>
</gene>
<sequence length="264" mass="29107">MPNGRKGPKEPAKGCRAAKNARISAGDKLENQGRLSIIIGVEQDENTIVKVLRQAEKLCPLEIVVVVHGSRDRSLEQVLTYAPTSAMRVYAYPYALGEDVWRAIGAQEAAGDVWLFLEGKQIIAAQQLQPFVRLCYRGTDIALRQSHPFFGRKNSGQDSVQLAKCFLNSLLERGELGSSSMDDLPFAMTREAAVSIGTHHLFVPAAAHLIALQKELRVAHVRTRQKRSAAREAKAAERARAGTKALTDLGDHLEAFSLWQREAK</sequence>
<dbReference type="EMBL" id="RHHS01000015">
    <property type="protein sequence ID" value="RNB58986.1"/>
    <property type="molecule type" value="Genomic_DNA"/>
</dbReference>
<accession>A0A3M8B699</accession>
<keyword evidence="1" id="KW-0808">Transferase</keyword>
<dbReference type="Proteomes" id="UP000268829">
    <property type="component" value="Unassembled WGS sequence"/>
</dbReference>
<proteinExistence type="predicted"/>
<protein>
    <submittedName>
        <fullName evidence="1">Glycosyl transferase</fullName>
    </submittedName>
</protein>